<dbReference type="InterPro" id="IPR010999">
    <property type="entry name" value="Retrovr_matrix"/>
</dbReference>
<protein>
    <submittedName>
        <fullName evidence="2">Uncharacterized protein</fullName>
    </submittedName>
</protein>
<dbReference type="PANTHER" id="PTHR33166">
    <property type="entry name" value="GAG_P30 DOMAIN-CONTAINING PROTEIN"/>
    <property type="match status" value="1"/>
</dbReference>
<evidence type="ECO:0000256" key="1">
    <source>
        <dbReference type="SAM" id="MobiDB-lite"/>
    </source>
</evidence>
<dbReference type="InterPro" id="IPR050462">
    <property type="entry name" value="Retroviral_Gag-Pol_poly"/>
</dbReference>
<keyword evidence="3" id="KW-1185">Reference proteome</keyword>
<accession>A0A8I3XEK5</accession>
<dbReference type="Gene3D" id="1.10.150.180">
    <property type="entry name" value="Gamma-retroviral matrix domain"/>
    <property type="match status" value="1"/>
</dbReference>
<dbReference type="AlphaFoldDB" id="A0A8I3XEK5"/>
<reference evidence="2" key="3">
    <citation type="submission" date="2025-09" db="UniProtKB">
        <authorList>
            <consortium name="Ensembl"/>
        </authorList>
    </citation>
    <scope>IDENTIFICATION</scope>
</reference>
<reference evidence="2 3" key="1">
    <citation type="submission" date="2009-03" db="EMBL/GenBank/DDBJ databases">
        <authorList>
            <person name="Warren W."/>
            <person name="Ye L."/>
            <person name="Minx P."/>
            <person name="Worley K."/>
            <person name="Gibbs R."/>
            <person name="Wilson R.K."/>
        </authorList>
    </citation>
    <scope>NUCLEOTIDE SEQUENCE [LARGE SCALE GENOMIC DNA]</scope>
</reference>
<evidence type="ECO:0000313" key="2">
    <source>
        <dbReference type="Ensembl" id="ENSCJAP00000093515.1"/>
    </source>
</evidence>
<feature type="region of interest" description="Disordered" evidence="1">
    <location>
        <begin position="55"/>
        <end position="81"/>
    </location>
</feature>
<sequence>MPRPPPHKTLLPQLRSRSQPHSPSFPGLPAGPNKPELGFQLSSCYLGSGTGQGSTRGSHIWCQNPGRRVASPPSDPLPPATSPALLQFGLSTPDQVSPVSYLLLPWCVWQRPFLSVPIHGSLAKHRPARAGSPNQAPGALGRQTRDAFSDPPNPKPLNRNDQTGDAFSGLSYPPSSGEAGGLEGRLPPHYPSPLGYCSETALGWQEPFAARIMGSVESKIPKNTPLGCLLLDFTRLGYSRRRKKLIFLSQVAWPQYQLDNRSHWPPTGTFDFNVLRDLDNFCRRTGKDKEVPYVQAFWDLRSHPDLCSTHQVLLARTPPPQTPTSPSKPPPYTLQEEMPDHMSSPFVPTPEVHYLSPSLLLTGGSA</sequence>
<feature type="region of interest" description="Disordered" evidence="1">
    <location>
        <begin position="124"/>
        <end position="185"/>
    </location>
</feature>
<feature type="compositionally biased region" description="Pro residues" evidence="1">
    <location>
        <begin position="317"/>
        <end position="332"/>
    </location>
</feature>
<dbReference type="Ensembl" id="ENSCJAT00000133703.1">
    <property type="protein sequence ID" value="ENSCJAP00000093515.1"/>
    <property type="gene ID" value="ENSCJAG00000075393.1"/>
</dbReference>
<evidence type="ECO:0000313" key="3">
    <source>
        <dbReference type="Proteomes" id="UP000008225"/>
    </source>
</evidence>
<reference evidence="2" key="2">
    <citation type="submission" date="2025-08" db="UniProtKB">
        <authorList>
            <consortium name="Ensembl"/>
        </authorList>
    </citation>
    <scope>IDENTIFICATION</scope>
</reference>
<proteinExistence type="predicted"/>
<name>A0A8I3XEK5_CALJA</name>
<dbReference type="Proteomes" id="UP000008225">
    <property type="component" value="Chromosome 4"/>
</dbReference>
<dbReference type="InterPro" id="IPR036946">
    <property type="entry name" value="G_retro_matrix_sf"/>
</dbReference>
<feature type="region of interest" description="Disordered" evidence="1">
    <location>
        <begin position="1"/>
        <end position="34"/>
    </location>
</feature>
<feature type="region of interest" description="Disordered" evidence="1">
    <location>
        <begin position="315"/>
        <end position="347"/>
    </location>
</feature>
<dbReference type="GeneTree" id="ENSGT00960000186796"/>
<organism evidence="2 3">
    <name type="scientific">Callithrix jacchus</name>
    <name type="common">White-tufted-ear marmoset</name>
    <name type="synonym">Simia Jacchus</name>
    <dbReference type="NCBI Taxonomy" id="9483"/>
    <lineage>
        <taxon>Eukaryota</taxon>
        <taxon>Metazoa</taxon>
        <taxon>Chordata</taxon>
        <taxon>Craniata</taxon>
        <taxon>Vertebrata</taxon>
        <taxon>Euteleostomi</taxon>
        <taxon>Mammalia</taxon>
        <taxon>Eutheria</taxon>
        <taxon>Euarchontoglires</taxon>
        <taxon>Primates</taxon>
        <taxon>Haplorrhini</taxon>
        <taxon>Platyrrhini</taxon>
        <taxon>Cebidae</taxon>
        <taxon>Callitrichinae</taxon>
        <taxon>Callithrix</taxon>
        <taxon>Callithrix</taxon>
    </lineage>
</organism>
<dbReference type="SUPFAM" id="SSF47836">
    <property type="entry name" value="Retroviral matrix proteins"/>
    <property type="match status" value="1"/>
</dbReference>